<evidence type="ECO:0000313" key="3">
    <source>
        <dbReference type="EMBL" id="MFD2512513.1"/>
    </source>
</evidence>
<dbReference type="EMBL" id="JBHULU010000002">
    <property type="protein sequence ID" value="MFD2512513.1"/>
    <property type="molecule type" value="Genomic_DNA"/>
</dbReference>
<comment type="caution">
    <text evidence="3">The sequence shown here is derived from an EMBL/GenBank/DDBJ whole genome shotgun (WGS) entry which is preliminary data.</text>
</comment>
<accession>A0ABW5IGW9</accession>
<dbReference type="Pfam" id="PF08984">
    <property type="entry name" value="DUF1858"/>
    <property type="match status" value="1"/>
</dbReference>
<sequence length="270" mass="30462">MEIAANTKISAILKANPDAIEAIASINRHFDKLRNPLLRKVLASRVTIADAARIGGCSIEEFYKCLEPLGFKHNSAPEPLAKPGVVADKPSYLRQLTQENFQVLDVREDISSGNDPFLKIMDSLDKVKGNKALQLVNTFEPTPLIDILKKKGYESYTEVLNEDLVHTYFWLIMSSGAEAHVCEPETPDFDVIVNNYEGRIRNLDVRHLEMPQPMVTILNELEILPATEALFVTHRKVPHFLLPKLKERGYEVAVKEAAPPDVHLLIYRKL</sequence>
<reference evidence="4" key="1">
    <citation type="journal article" date="2019" name="Int. J. Syst. Evol. Microbiol.">
        <title>The Global Catalogue of Microorganisms (GCM) 10K type strain sequencing project: providing services to taxonomists for standard genome sequencing and annotation.</title>
        <authorList>
            <consortium name="The Broad Institute Genomics Platform"/>
            <consortium name="The Broad Institute Genome Sequencing Center for Infectious Disease"/>
            <person name="Wu L."/>
            <person name="Ma J."/>
        </authorList>
    </citation>
    <scope>NUCLEOTIDE SEQUENCE [LARGE SCALE GENOMIC DNA]</scope>
    <source>
        <strain evidence="4">KCTC 42498</strain>
    </source>
</reference>
<proteinExistence type="predicted"/>
<dbReference type="InterPro" id="IPR015077">
    <property type="entry name" value="DUF1858"/>
</dbReference>
<evidence type="ECO:0000313" key="4">
    <source>
        <dbReference type="Proteomes" id="UP001597544"/>
    </source>
</evidence>
<dbReference type="Proteomes" id="UP001597544">
    <property type="component" value="Unassembled WGS sequence"/>
</dbReference>
<organism evidence="3 4">
    <name type="scientific">Pontibacter locisalis</name>
    <dbReference type="NCBI Taxonomy" id="1719035"/>
    <lineage>
        <taxon>Bacteria</taxon>
        <taxon>Pseudomonadati</taxon>
        <taxon>Bacteroidota</taxon>
        <taxon>Cytophagia</taxon>
        <taxon>Cytophagales</taxon>
        <taxon>Hymenobacteraceae</taxon>
        <taxon>Pontibacter</taxon>
    </lineage>
</organism>
<feature type="domain" description="DUF2249" evidence="2">
    <location>
        <begin position="203"/>
        <end position="267"/>
    </location>
</feature>
<dbReference type="RefSeq" id="WP_377502674.1">
    <property type="nucleotide sequence ID" value="NZ_JBHULU010000002.1"/>
</dbReference>
<name>A0ABW5IGW9_9BACT</name>
<dbReference type="Gene3D" id="1.10.3910.10">
    <property type="entry name" value="SP0561-like"/>
    <property type="match status" value="1"/>
</dbReference>
<protein>
    <submittedName>
        <fullName evidence="3">DUF2249 domain-containing protein</fullName>
    </submittedName>
</protein>
<evidence type="ECO:0000259" key="1">
    <source>
        <dbReference type="Pfam" id="PF08984"/>
    </source>
</evidence>
<keyword evidence="4" id="KW-1185">Reference proteome</keyword>
<gene>
    <name evidence="3" type="ORF">ACFSRY_01430</name>
</gene>
<evidence type="ECO:0000259" key="2">
    <source>
        <dbReference type="Pfam" id="PF10006"/>
    </source>
</evidence>
<feature type="domain" description="DUF1858" evidence="1">
    <location>
        <begin position="3"/>
        <end position="62"/>
    </location>
</feature>
<dbReference type="Pfam" id="PF10006">
    <property type="entry name" value="DUF2249"/>
    <property type="match status" value="2"/>
</dbReference>
<dbReference type="InterPro" id="IPR018720">
    <property type="entry name" value="DUF2249"/>
</dbReference>
<feature type="domain" description="DUF2249" evidence="2">
    <location>
        <begin position="103"/>
        <end position="158"/>
    </location>
</feature>
<dbReference type="SUPFAM" id="SSF140683">
    <property type="entry name" value="SP0561-like"/>
    <property type="match status" value="1"/>
</dbReference>
<dbReference type="InterPro" id="IPR038062">
    <property type="entry name" value="ScdA-like_N_sf"/>
</dbReference>